<dbReference type="RefSeq" id="XP_012692235.1">
    <property type="nucleotide sequence ID" value="XM_012836781.3"/>
</dbReference>
<gene>
    <name evidence="3" type="primary">LOC105908299</name>
</gene>
<feature type="region of interest" description="Disordered" evidence="1">
    <location>
        <begin position="42"/>
        <end position="82"/>
    </location>
</feature>
<name>A0A6P3W8D9_CLUHA</name>
<feature type="compositionally biased region" description="Low complexity" evidence="1">
    <location>
        <begin position="42"/>
        <end position="52"/>
    </location>
</feature>
<accession>A0A6P3W8D9</accession>
<reference evidence="3" key="1">
    <citation type="submission" date="2025-08" db="UniProtKB">
        <authorList>
            <consortium name="RefSeq"/>
        </authorList>
    </citation>
    <scope>IDENTIFICATION</scope>
</reference>
<feature type="compositionally biased region" description="Polar residues" evidence="1">
    <location>
        <begin position="158"/>
        <end position="172"/>
    </location>
</feature>
<evidence type="ECO:0000256" key="1">
    <source>
        <dbReference type="SAM" id="MobiDB-lite"/>
    </source>
</evidence>
<organism evidence="2 3">
    <name type="scientific">Clupea harengus</name>
    <name type="common">Atlantic herring</name>
    <dbReference type="NCBI Taxonomy" id="7950"/>
    <lineage>
        <taxon>Eukaryota</taxon>
        <taxon>Metazoa</taxon>
        <taxon>Chordata</taxon>
        <taxon>Craniata</taxon>
        <taxon>Vertebrata</taxon>
        <taxon>Euteleostomi</taxon>
        <taxon>Actinopterygii</taxon>
        <taxon>Neopterygii</taxon>
        <taxon>Teleostei</taxon>
        <taxon>Clupei</taxon>
        <taxon>Clupeiformes</taxon>
        <taxon>Clupeoidei</taxon>
        <taxon>Clupeidae</taxon>
        <taxon>Clupea</taxon>
    </lineage>
</organism>
<evidence type="ECO:0000313" key="2">
    <source>
        <dbReference type="Proteomes" id="UP000515152"/>
    </source>
</evidence>
<sequence length="273" mass="30211">MSMWRRRPKYNCKAYREDKHVHRGPDRVDILTFKYKEMCKMDSSSDSESDASPRWSDTSSKGNVSGAAERRAAQKLPSLTHKPTGWHNVCIDPYDGSSEDSCSSMNGSRRPKKGTCRFWGKFRRGTAMHGPLPKEAKRSGTTDGAGGSHFGDIHMSSDSEIDFTNQNGNWPSSDVKDSKAGVLEDSGVFTRSPSDPPGPALSTVGGDCVRAVRGSSNENDQETPTPQLQSPDCTTGYDSLSKRKLVLPQGEMGYWHRKRQCMTKVEEESHSPE</sequence>
<dbReference type="OrthoDB" id="8960401at2759"/>
<dbReference type="AlphaFoldDB" id="A0A6P3W8D9"/>
<dbReference type="KEGG" id="char:105908299"/>
<protein>
    <submittedName>
        <fullName evidence="3">Uncharacterized protein LOC105908299</fullName>
    </submittedName>
</protein>
<feature type="region of interest" description="Disordered" evidence="1">
    <location>
        <begin position="126"/>
        <end position="240"/>
    </location>
</feature>
<dbReference type="GeneID" id="105908299"/>
<dbReference type="Proteomes" id="UP000515152">
    <property type="component" value="Chromosome 14"/>
</dbReference>
<evidence type="ECO:0000313" key="3">
    <source>
        <dbReference type="RefSeq" id="XP_012692235.1"/>
    </source>
</evidence>
<feature type="compositionally biased region" description="Polar residues" evidence="1">
    <location>
        <begin position="214"/>
        <end position="238"/>
    </location>
</feature>
<proteinExistence type="predicted"/>
<keyword evidence="2" id="KW-1185">Reference proteome</keyword>